<keyword evidence="1" id="KW-0732">Signal</keyword>
<evidence type="ECO:0000313" key="3">
    <source>
        <dbReference type="Proteomes" id="UP000264702"/>
    </source>
</evidence>
<name>A0A372IK45_9BACT</name>
<evidence type="ECO:0000256" key="1">
    <source>
        <dbReference type="SAM" id="SignalP"/>
    </source>
</evidence>
<dbReference type="Gene3D" id="1.25.40.10">
    <property type="entry name" value="Tetratricopeptide repeat domain"/>
    <property type="match status" value="2"/>
</dbReference>
<organism evidence="2 3">
    <name type="scientific">Paracidobacterium acidisoli</name>
    <dbReference type="NCBI Taxonomy" id="2303751"/>
    <lineage>
        <taxon>Bacteria</taxon>
        <taxon>Pseudomonadati</taxon>
        <taxon>Acidobacteriota</taxon>
        <taxon>Terriglobia</taxon>
        <taxon>Terriglobales</taxon>
        <taxon>Acidobacteriaceae</taxon>
        <taxon>Paracidobacterium</taxon>
    </lineage>
</organism>
<feature type="signal peptide" evidence="1">
    <location>
        <begin position="1"/>
        <end position="23"/>
    </location>
</feature>
<comment type="caution">
    <text evidence="2">The sequence shown here is derived from an EMBL/GenBank/DDBJ whole genome shotgun (WGS) entry which is preliminary data.</text>
</comment>
<keyword evidence="3" id="KW-1185">Reference proteome</keyword>
<sequence length="755" mass="82059">MWSRWAFLFASLIFFAAPVAAVAQSSPSHSLLAVCEGDGCLLWEFHGGHATGTFPDGAIASLTIEQFPQSESGAVTIRRADTSGVGKGITGTYTGTRKGSIIEGKLSWTWPGHPDGNADWIAVMLTDTVHTAPAAAHPFIPIPSSLSVCEDGHGCSMWTFNGKTGAIPGLANLSVERFDNTVVAVRRQEVAGTLKGLEALYVGLRRGNKVDGVATWKWSGQPPVGILGWHATLPSPAAPSEVAAAQPAPAASSELPPGLPIEKLVDVVKPDEVLRDQPPPPAQWQPKKTVAAFDLNGTWEAQGLPAGQSETISVFQLRDHLVATTIKTTVRDEQYFSPGTIRFRATVTGPDSASGQFEDEDMGAYTIIDAFDTVIKPTGPDDFQTSQSLMGNHVNDFHYHRISANRVEDIPCETSNPHHIFRDEALQRGDIYLLENDPLTANCWFYSAAAEGNSDARAEYGRSLHDGRGLPVNLPLGIRWIQRAAMDGSVRASGYMSILFTGGGLPPSKQRHNYWLARYLGTNPMVIHDNHHNSKWTWMDDTVLPCSPSNPKHVNGGDALKMGRVAYEAQSFQIAHCWLRISAEQGDMTAWTYLGIMSAFGMGVETNEKNAFGYMYHAAREKNVYAMVYLANFYRIGIGVGASDANAQIIMNAATDRPGGEDAFMRVEGTFVSPSKALFVGMNLLEATVVDELQCPASPAHFEYHGNLRVWVPASKPAGCTSPESDRIMSRIKIDGPNQFSTPEELYPENPFHDF</sequence>
<dbReference type="InterPro" id="IPR011990">
    <property type="entry name" value="TPR-like_helical_dom_sf"/>
</dbReference>
<dbReference type="SMART" id="SM00671">
    <property type="entry name" value="SEL1"/>
    <property type="match status" value="3"/>
</dbReference>
<reference evidence="2 3" key="1">
    <citation type="submission" date="2018-08" db="EMBL/GenBank/DDBJ databases">
        <title>Acidipila sp. 4G-K13, an acidobacterium isolated from forest soil.</title>
        <authorList>
            <person name="Gao Z.-H."/>
            <person name="Qiu L.-H."/>
        </authorList>
    </citation>
    <scope>NUCLEOTIDE SEQUENCE [LARGE SCALE GENOMIC DNA]</scope>
    <source>
        <strain evidence="2 3">4G-K13</strain>
    </source>
</reference>
<proteinExistence type="predicted"/>
<feature type="chain" id="PRO_5016655053" evidence="1">
    <location>
        <begin position="24"/>
        <end position="755"/>
    </location>
</feature>
<evidence type="ECO:0000313" key="2">
    <source>
        <dbReference type="EMBL" id="RFU15287.1"/>
    </source>
</evidence>
<dbReference type="InterPro" id="IPR050767">
    <property type="entry name" value="Sel1_AlgK"/>
</dbReference>
<dbReference type="OrthoDB" id="6114904at2"/>
<dbReference type="InterPro" id="IPR006597">
    <property type="entry name" value="Sel1-like"/>
</dbReference>
<dbReference type="Proteomes" id="UP000264702">
    <property type="component" value="Unassembled WGS sequence"/>
</dbReference>
<dbReference type="PANTHER" id="PTHR11102:SF160">
    <property type="entry name" value="ERAD-ASSOCIATED E3 UBIQUITIN-PROTEIN LIGASE COMPONENT HRD3"/>
    <property type="match status" value="1"/>
</dbReference>
<dbReference type="SUPFAM" id="SSF81901">
    <property type="entry name" value="HCP-like"/>
    <property type="match status" value="2"/>
</dbReference>
<accession>A0A372IK45</accession>
<protein>
    <submittedName>
        <fullName evidence="2">Sel1 repeat family protein</fullName>
    </submittedName>
</protein>
<gene>
    <name evidence="2" type="ORF">D0Y96_16500</name>
</gene>
<dbReference type="AlphaFoldDB" id="A0A372IK45"/>
<dbReference type="RefSeq" id="WP_117302108.1">
    <property type="nucleotide sequence ID" value="NZ_QVQT02000006.1"/>
</dbReference>
<dbReference type="PANTHER" id="PTHR11102">
    <property type="entry name" value="SEL-1-LIKE PROTEIN"/>
    <property type="match status" value="1"/>
</dbReference>
<dbReference type="EMBL" id="QVQT01000006">
    <property type="protein sequence ID" value="RFU15287.1"/>
    <property type="molecule type" value="Genomic_DNA"/>
</dbReference>